<comment type="cofactor">
    <cofactor evidence="1">
        <name>a divalent metal cation</name>
        <dbReference type="ChEBI" id="CHEBI:60240"/>
    </cofactor>
</comment>
<dbReference type="EMBL" id="VXIV02001982">
    <property type="protein sequence ID" value="KAF6028174.1"/>
    <property type="molecule type" value="Genomic_DNA"/>
</dbReference>
<keyword evidence="5" id="KW-1185">Reference proteome</keyword>
<evidence type="ECO:0000259" key="3">
    <source>
        <dbReference type="Pfam" id="PF13359"/>
    </source>
</evidence>
<evidence type="ECO:0000313" key="5">
    <source>
        <dbReference type="Proteomes" id="UP000593567"/>
    </source>
</evidence>
<accession>A0A7J7JRC7</accession>
<sequence length="180" mass="20344">MIHVCKALYNELQPLYLQPPSGVDAWKKVADGFEKWNFPTCLGSIDGKHVSIQKPSADEPVYFNYKHQESIVLMAIVDADYKFLIIDVGQPGNHSDGGVWESSVLGMALARDQVNLPTPKPKSPTQFLPYVFVGHEALPLKTYLIRPFPGRQLSTDSKRIFNYRLSRLQFFTFSVVSLLL</sequence>
<name>A0A7J7JRC7_BUGNE</name>
<dbReference type="InterPro" id="IPR027806">
    <property type="entry name" value="HARBI1_dom"/>
</dbReference>
<comment type="caution">
    <text evidence="4">The sequence shown here is derived from an EMBL/GenBank/DDBJ whole genome shotgun (WGS) entry which is preliminary data.</text>
</comment>
<gene>
    <name evidence="4" type="ORF">EB796_013525</name>
</gene>
<dbReference type="OrthoDB" id="10051449at2759"/>
<evidence type="ECO:0000256" key="1">
    <source>
        <dbReference type="ARBA" id="ARBA00001968"/>
    </source>
</evidence>
<protein>
    <recommendedName>
        <fullName evidence="3">DDE Tnp4 domain-containing protein</fullName>
    </recommendedName>
</protein>
<reference evidence="4" key="1">
    <citation type="submission" date="2020-06" db="EMBL/GenBank/DDBJ databases">
        <title>Draft genome of Bugula neritina, a colonial animal packing powerful symbionts and potential medicines.</title>
        <authorList>
            <person name="Rayko M."/>
        </authorList>
    </citation>
    <scope>NUCLEOTIDE SEQUENCE [LARGE SCALE GENOMIC DNA]</scope>
    <source>
        <strain evidence="4">Kwan_BN1</strain>
    </source>
</reference>
<dbReference type="Pfam" id="PF13359">
    <property type="entry name" value="DDE_Tnp_4"/>
    <property type="match status" value="1"/>
</dbReference>
<keyword evidence="2" id="KW-0479">Metal-binding</keyword>
<dbReference type="GO" id="GO:0046872">
    <property type="term" value="F:metal ion binding"/>
    <property type="evidence" value="ECO:0007669"/>
    <property type="project" value="UniProtKB-KW"/>
</dbReference>
<organism evidence="4 5">
    <name type="scientific">Bugula neritina</name>
    <name type="common">Brown bryozoan</name>
    <name type="synonym">Sertularia neritina</name>
    <dbReference type="NCBI Taxonomy" id="10212"/>
    <lineage>
        <taxon>Eukaryota</taxon>
        <taxon>Metazoa</taxon>
        <taxon>Spiralia</taxon>
        <taxon>Lophotrochozoa</taxon>
        <taxon>Bryozoa</taxon>
        <taxon>Gymnolaemata</taxon>
        <taxon>Cheilostomatida</taxon>
        <taxon>Flustrina</taxon>
        <taxon>Buguloidea</taxon>
        <taxon>Bugulidae</taxon>
        <taxon>Bugula</taxon>
    </lineage>
</organism>
<evidence type="ECO:0000256" key="2">
    <source>
        <dbReference type="ARBA" id="ARBA00022723"/>
    </source>
</evidence>
<evidence type="ECO:0000313" key="4">
    <source>
        <dbReference type="EMBL" id="KAF6028174.1"/>
    </source>
</evidence>
<proteinExistence type="predicted"/>
<dbReference type="Proteomes" id="UP000593567">
    <property type="component" value="Unassembled WGS sequence"/>
</dbReference>
<feature type="domain" description="DDE Tnp4" evidence="3">
    <location>
        <begin position="45"/>
        <end position="169"/>
    </location>
</feature>
<dbReference type="AlphaFoldDB" id="A0A7J7JRC7"/>